<evidence type="ECO:0000256" key="6">
    <source>
        <dbReference type="ARBA" id="ARBA00022827"/>
    </source>
</evidence>
<dbReference type="PANTHER" id="PTHR43884:SF25">
    <property type="entry name" value="ACYL-COA DEHYDROGENASE YDBM-RELATED"/>
    <property type="match status" value="1"/>
</dbReference>
<dbReference type="InterPro" id="IPR009100">
    <property type="entry name" value="AcylCoA_DH/oxidase_NM_dom_sf"/>
</dbReference>
<dbReference type="InterPro" id="IPR006089">
    <property type="entry name" value="Acyl-CoA_DH_CS"/>
</dbReference>
<dbReference type="Proteomes" id="UP000501316">
    <property type="component" value="Chromosome"/>
</dbReference>
<evidence type="ECO:0000256" key="7">
    <source>
        <dbReference type="ARBA" id="ARBA00022982"/>
    </source>
</evidence>
<evidence type="ECO:0000256" key="4">
    <source>
        <dbReference type="ARBA" id="ARBA00022630"/>
    </source>
</evidence>
<dbReference type="GO" id="GO:0050660">
    <property type="term" value="F:flavin adenine dinucleotide binding"/>
    <property type="evidence" value="ECO:0007669"/>
    <property type="project" value="InterPro"/>
</dbReference>
<dbReference type="PANTHER" id="PTHR43884">
    <property type="entry name" value="ACYL-COA DEHYDROGENASE"/>
    <property type="match status" value="1"/>
</dbReference>
<sequence>MFYQTTNEQEALRTKVRSFAESDIKPQAFLLDKGNTFPKETVKKMAELGLMGLPYDTRFGGAGLDMVCYAIAVEELSRVDGGVGIILSAHTSLGTWPIDAFGTESQKQKYLVPLCRGDKLGAFGLTEQNAGSDAAGMEMTAVRHGDYYILNGSKIFITNGGEADTYVVFAVTQPGNGVHGISAFIVEKGWEGLTFGEHYDKMGIRSSATCELHFQNVKVPKENLLGKEGEGFSIAMKTLDGGRIGIAAQALGIAQGAYEAALDYAKERVQFGKPICQQQSIAFKLADMATKLRASRLLVYSAAELKQSHADYSKEAAMAKQFASDAALEITNDALQIFGGSGYLKGMDVERFYRDAKITSIYEGTNEIQRMVIASHILSTAKKEPPAEKKLTAAQRLLARAAKYAQPVQTAGTRKCILLKKGTAEERVDSLVKNLQQEGIDFTVGMPIDTPIAKADRVVSAGLGIGARENMKLIEDLAKAAGAAVGSSRPVAESLKYVPIDRFIGISGQKFHGSLYIACGISGAGQHLKGIQDATLVVAINTDEDANIFKNCDYGIVGDIKEILPLLTKALDTGAPKKPEAPLPKAAPAPAPAPRKIYVCSGCGYEYDPAKGDPESGILPGTPFEDLPAGWTCPYCGATKEEFIETVV</sequence>
<dbReference type="Pfam" id="PF00301">
    <property type="entry name" value="Rubredoxin"/>
    <property type="match status" value="1"/>
</dbReference>
<reference evidence="12 13" key="1">
    <citation type="submission" date="2019-11" db="EMBL/GenBank/DDBJ databases">
        <authorList>
            <person name="Ren C."/>
            <person name="Wang H."/>
            <person name="Xu Y."/>
        </authorList>
    </citation>
    <scope>NUCLEOTIDE SEQUENCE [LARGE SCALE GENOMIC DNA]</scope>
    <source>
        <strain evidence="12 13">LBM 19010</strain>
    </source>
</reference>
<dbReference type="Pfam" id="PF00766">
    <property type="entry name" value="ETF_alpha"/>
    <property type="match status" value="1"/>
</dbReference>
<evidence type="ECO:0000256" key="1">
    <source>
        <dbReference type="ARBA" id="ARBA00001974"/>
    </source>
</evidence>
<protein>
    <submittedName>
        <fullName evidence="12">Acyl-CoA dehydrogenase</fullName>
    </submittedName>
</protein>
<keyword evidence="6 10" id="KW-0274">FAD</keyword>
<evidence type="ECO:0000256" key="5">
    <source>
        <dbReference type="ARBA" id="ARBA00022723"/>
    </source>
</evidence>
<dbReference type="SUPFAM" id="SSF57802">
    <property type="entry name" value="Rubredoxin-like"/>
    <property type="match status" value="1"/>
</dbReference>
<dbReference type="FunFam" id="1.20.140.10:FF:000004">
    <property type="entry name" value="Acyl-CoA dehydrogenase FadE25"/>
    <property type="match status" value="1"/>
</dbReference>
<dbReference type="FunFam" id="2.20.28.10:FF:000001">
    <property type="entry name" value="Rubredoxin"/>
    <property type="match status" value="1"/>
</dbReference>
<dbReference type="PROSITE" id="PS00202">
    <property type="entry name" value="RUBREDOXIN"/>
    <property type="match status" value="1"/>
</dbReference>
<dbReference type="InterPro" id="IPR018527">
    <property type="entry name" value="Rubredoxin_Fe_BS"/>
</dbReference>
<dbReference type="InterPro" id="IPR046373">
    <property type="entry name" value="Acyl-CoA_Oxase/DH_mid-dom_sf"/>
</dbReference>
<evidence type="ECO:0000313" key="12">
    <source>
        <dbReference type="EMBL" id="QKN24399.1"/>
    </source>
</evidence>
<dbReference type="Gene3D" id="1.20.140.10">
    <property type="entry name" value="Butyryl-CoA Dehydrogenase, subunit A, domain 3"/>
    <property type="match status" value="1"/>
</dbReference>
<dbReference type="InterPro" id="IPR029035">
    <property type="entry name" value="DHS-like_NAD/FAD-binding_dom"/>
</dbReference>
<dbReference type="PROSITE" id="PS00072">
    <property type="entry name" value="ACYL_COA_DH_1"/>
    <property type="match status" value="1"/>
</dbReference>
<dbReference type="InterPro" id="IPR006091">
    <property type="entry name" value="Acyl-CoA_Oxase/DH_mid-dom"/>
</dbReference>
<keyword evidence="7" id="KW-0249">Electron transport</keyword>
<dbReference type="Gene3D" id="3.40.50.1220">
    <property type="entry name" value="TPP-binding domain"/>
    <property type="match status" value="1"/>
</dbReference>
<evidence type="ECO:0000313" key="13">
    <source>
        <dbReference type="Proteomes" id="UP000501316"/>
    </source>
</evidence>
<comment type="cofactor">
    <cofactor evidence="1 10">
        <name>FAD</name>
        <dbReference type="ChEBI" id="CHEBI:57692"/>
    </cofactor>
</comment>
<dbReference type="GO" id="GO:0003995">
    <property type="term" value="F:acyl-CoA dehydrogenase activity"/>
    <property type="evidence" value="ECO:0007669"/>
    <property type="project" value="InterPro"/>
</dbReference>
<feature type="domain" description="Rubredoxin-like" evidence="11">
    <location>
        <begin position="595"/>
        <end position="646"/>
    </location>
</feature>
<evidence type="ECO:0000256" key="9">
    <source>
        <dbReference type="ARBA" id="ARBA00023004"/>
    </source>
</evidence>
<dbReference type="CDD" id="cd01158">
    <property type="entry name" value="SCAD_SBCAD"/>
    <property type="match status" value="1"/>
</dbReference>
<accession>A0A859DSE8</accession>
<dbReference type="InterPro" id="IPR024934">
    <property type="entry name" value="Rubredoxin-like_dom"/>
</dbReference>
<dbReference type="FunFam" id="2.40.110.10:FF:000001">
    <property type="entry name" value="Acyl-CoA dehydrogenase, mitochondrial"/>
    <property type="match status" value="1"/>
</dbReference>
<dbReference type="Gene3D" id="2.40.110.10">
    <property type="entry name" value="Butyryl-CoA Dehydrogenase, subunit A, domain 2"/>
    <property type="match status" value="1"/>
</dbReference>
<evidence type="ECO:0000256" key="2">
    <source>
        <dbReference type="ARBA" id="ARBA00009347"/>
    </source>
</evidence>
<dbReference type="Pfam" id="PF02771">
    <property type="entry name" value="Acyl-CoA_dh_N"/>
    <property type="match status" value="1"/>
</dbReference>
<evidence type="ECO:0000259" key="11">
    <source>
        <dbReference type="PROSITE" id="PS50903"/>
    </source>
</evidence>
<dbReference type="PRINTS" id="PR00163">
    <property type="entry name" value="RUBREDOXIN"/>
</dbReference>
<name>A0A859DSE8_9FIRM</name>
<dbReference type="InterPro" id="IPR036250">
    <property type="entry name" value="AcylCo_DH-like_C"/>
</dbReference>
<dbReference type="GO" id="GO:0005506">
    <property type="term" value="F:iron ion binding"/>
    <property type="evidence" value="ECO:0007669"/>
    <property type="project" value="InterPro"/>
</dbReference>
<evidence type="ECO:0000256" key="10">
    <source>
        <dbReference type="RuleBase" id="RU362125"/>
    </source>
</evidence>
<proteinExistence type="inferred from homology"/>
<keyword evidence="5" id="KW-0479">Metal-binding</keyword>
<dbReference type="SUPFAM" id="SSF52467">
    <property type="entry name" value="DHS-like NAD/FAD-binding domain"/>
    <property type="match status" value="1"/>
</dbReference>
<gene>
    <name evidence="12" type="ORF">GJQ69_07845</name>
</gene>
<dbReference type="PROSITE" id="PS50903">
    <property type="entry name" value="RUBREDOXIN_LIKE"/>
    <property type="match status" value="1"/>
</dbReference>
<dbReference type="InterPro" id="IPR024935">
    <property type="entry name" value="Rubredoxin_dom"/>
</dbReference>
<dbReference type="CDD" id="cd00730">
    <property type="entry name" value="rubredoxin"/>
    <property type="match status" value="1"/>
</dbReference>
<dbReference type="FunFam" id="1.10.540.10:FF:000002">
    <property type="entry name" value="Acyl-CoA dehydrogenase FadE19"/>
    <property type="match status" value="1"/>
</dbReference>
<keyword evidence="8 10" id="KW-0560">Oxidoreductase</keyword>
<dbReference type="Gene3D" id="2.20.28.10">
    <property type="match status" value="1"/>
</dbReference>
<dbReference type="InterPro" id="IPR009075">
    <property type="entry name" value="AcylCo_DH/oxidase_C"/>
</dbReference>
<dbReference type="SUPFAM" id="SSF47203">
    <property type="entry name" value="Acyl-CoA dehydrogenase C-terminal domain-like"/>
    <property type="match status" value="1"/>
</dbReference>
<dbReference type="InterPro" id="IPR037069">
    <property type="entry name" value="AcylCoA_DH/ox_N_sf"/>
</dbReference>
<dbReference type="InterPro" id="IPR014731">
    <property type="entry name" value="ETF_asu_C"/>
</dbReference>
<keyword evidence="9" id="KW-0408">Iron</keyword>
<dbReference type="Gene3D" id="1.10.540.10">
    <property type="entry name" value="Acyl-CoA dehydrogenase/oxidase, N-terminal domain"/>
    <property type="match status" value="1"/>
</dbReference>
<dbReference type="InterPro" id="IPR013786">
    <property type="entry name" value="AcylCoA_DH/ox_N"/>
</dbReference>
<dbReference type="RefSeq" id="WP_174193440.1">
    <property type="nucleotide sequence ID" value="NZ_CP046051.1"/>
</dbReference>
<comment type="similarity">
    <text evidence="2 10">Belongs to the acyl-CoA dehydrogenase family.</text>
</comment>
<dbReference type="SUPFAM" id="SSF56645">
    <property type="entry name" value="Acyl-CoA dehydrogenase NM domain-like"/>
    <property type="match status" value="1"/>
</dbReference>
<dbReference type="AlphaFoldDB" id="A0A859DSE8"/>
<evidence type="ECO:0000256" key="3">
    <source>
        <dbReference type="ARBA" id="ARBA00022448"/>
    </source>
</evidence>
<keyword evidence="3" id="KW-0813">Transport</keyword>
<dbReference type="EMBL" id="CP046051">
    <property type="protein sequence ID" value="QKN24399.1"/>
    <property type="molecule type" value="Genomic_DNA"/>
</dbReference>
<keyword evidence="4 10" id="KW-0285">Flavoprotein</keyword>
<dbReference type="Pfam" id="PF00441">
    <property type="entry name" value="Acyl-CoA_dh_1"/>
    <property type="match status" value="1"/>
</dbReference>
<dbReference type="KEGG" id="clf:GJQ69_07845"/>
<evidence type="ECO:0000256" key="8">
    <source>
        <dbReference type="ARBA" id="ARBA00023002"/>
    </source>
</evidence>
<organism evidence="12 13">
    <name type="scientific">Caproicibacterium lactatifermentans</name>
    <dbReference type="NCBI Taxonomy" id="2666138"/>
    <lineage>
        <taxon>Bacteria</taxon>
        <taxon>Bacillati</taxon>
        <taxon>Bacillota</taxon>
        <taxon>Clostridia</taxon>
        <taxon>Eubacteriales</taxon>
        <taxon>Oscillospiraceae</taxon>
        <taxon>Caproicibacterium</taxon>
    </lineage>
</organism>
<dbReference type="Pfam" id="PF02770">
    <property type="entry name" value="Acyl-CoA_dh_M"/>
    <property type="match status" value="1"/>
</dbReference>